<organism evidence="7 8">
    <name type="scientific">[Clostridium] polysaccharolyticum</name>
    <dbReference type="NCBI Taxonomy" id="29364"/>
    <lineage>
        <taxon>Bacteria</taxon>
        <taxon>Bacillati</taxon>
        <taxon>Bacillota</taxon>
        <taxon>Clostridia</taxon>
        <taxon>Lachnospirales</taxon>
        <taxon>Lachnospiraceae</taxon>
    </lineage>
</organism>
<dbReference type="GO" id="GO:0005886">
    <property type="term" value="C:plasma membrane"/>
    <property type="evidence" value="ECO:0007669"/>
    <property type="project" value="UniProtKB-SubCell"/>
</dbReference>
<feature type="transmembrane region" description="Helical" evidence="6">
    <location>
        <begin position="83"/>
        <end position="106"/>
    </location>
</feature>
<dbReference type="STRING" id="29364.SAMN04487772_10777"/>
<feature type="transmembrane region" description="Helical" evidence="6">
    <location>
        <begin position="160"/>
        <end position="181"/>
    </location>
</feature>
<keyword evidence="4 6" id="KW-1133">Transmembrane helix</keyword>
<evidence type="ECO:0000256" key="5">
    <source>
        <dbReference type="ARBA" id="ARBA00023136"/>
    </source>
</evidence>
<dbReference type="Proteomes" id="UP000199800">
    <property type="component" value="Unassembled WGS sequence"/>
</dbReference>
<dbReference type="InterPro" id="IPR001123">
    <property type="entry name" value="LeuE-type"/>
</dbReference>
<dbReference type="PANTHER" id="PTHR30086">
    <property type="entry name" value="ARGININE EXPORTER PROTEIN ARGO"/>
    <property type="match status" value="1"/>
</dbReference>
<evidence type="ECO:0000256" key="2">
    <source>
        <dbReference type="ARBA" id="ARBA00022475"/>
    </source>
</evidence>
<feature type="transmembrane region" description="Helical" evidence="6">
    <location>
        <begin position="40"/>
        <end position="62"/>
    </location>
</feature>
<evidence type="ECO:0000256" key="6">
    <source>
        <dbReference type="SAM" id="Phobius"/>
    </source>
</evidence>
<dbReference type="EMBL" id="FOHN01000007">
    <property type="protein sequence ID" value="SET04673.1"/>
    <property type="molecule type" value="Genomic_DNA"/>
</dbReference>
<evidence type="ECO:0000256" key="4">
    <source>
        <dbReference type="ARBA" id="ARBA00022989"/>
    </source>
</evidence>
<name>A0A1I0BD22_9FIRM</name>
<keyword evidence="5 6" id="KW-0472">Membrane</keyword>
<comment type="subcellular location">
    <subcellularLocation>
        <location evidence="1">Cell membrane</location>
        <topology evidence="1">Multi-pass membrane protein</topology>
    </subcellularLocation>
</comment>
<evidence type="ECO:0000313" key="7">
    <source>
        <dbReference type="EMBL" id="SET04673.1"/>
    </source>
</evidence>
<dbReference type="GO" id="GO:0015171">
    <property type="term" value="F:amino acid transmembrane transporter activity"/>
    <property type="evidence" value="ECO:0007669"/>
    <property type="project" value="TreeGrafter"/>
</dbReference>
<dbReference type="Pfam" id="PF01810">
    <property type="entry name" value="LysE"/>
    <property type="match status" value="1"/>
</dbReference>
<protein>
    <submittedName>
        <fullName evidence="7">L-lysine exporter family protein LysE/ArgO</fullName>
    </submittedName>
</protein>
<keyword evidence="8" id="KW-1185">Reference proteome</keyword>
<evidence type="ECO:0000256" key="3">
    <source>
        <dbReference type="ARBA" id="ARBA00022692"/>
    </source>
</evidence>
<feature type="transmembrane region" description="Helical" evidence="6">
    <location>
        <begin position="118"/>
        <end position="139"/>
    </location>
</feature>
<proteinExistence type="predicted"/>
<keyword evidence="2" id="KW-1003">Cell membrane</keyword>
<feature type="transmembrane region" description="Helical" evidence="6">
    <location>
        <begin position="12"/>
        <end position="34"/>
    </location>
</feature>
<keyword evidence="3 6" id="KW-0812">Transmembrane</keyword>
<dbReference type="AlphaFoldDB" id="A0A1I0BD22"/>
<evidence type="ECO:0000313" key="8">
    <source>
        <dbReference type="Proteomes" id="UP000199800"/>
    </source>
</evidence>
<dbReference type="PANTHER" id="PTHR30086:SF20">
    <property type="entry name" value="ARGININE EXPORTER PROTEIN ARGO-RELATED"/>
    <property type="match status" value="1"/>
</dbReference>
<sequence length="182" mass="20365">MTHGKKLENMLIVCSATLSDCMLILLGIGGLSYFVGENGIVTAILYGISTVFLVCCGWNLWFRDVSHVMNAKEKTEISLRKRCIFVFLISLFNPQAIFDTVMVIGVTSLSYKLYGEKVLFTLVCMLTSLFFFSMLVIIGKIINKNLTADKYKIIDRFSAVLMWGFGINTLVKCMNNILALLG</sequence>
<reference evidence="7 8" key="1">
    <citation type="submission" date="2016-10" db="EMBL/GenBank/DDBJ databases">
        <authorList>
            <person name="de Groot N.N."/>
        </authorList>
    </citation>
    <scope>NUCLEOTIDE SEQUENCE [LARGE SCALE GENOMIC DNA]</scope>
    <source>
        <strain evidence="7 8">DSM 1801</strain>
    </source>
</reference>
<evidence type="ECO:0000256" key="1">
    <source>
        <dbReference type="ARBA" id="ARBA00004651"/>
    </source>
</evidence>
<gene>
    <name evidence="7" type="ORF">SAMN04487772_10777</name>
</gene>
<accession>A0A1I0BD22</accession>